<evidence type="ECO:0000313" key="6">
    <source>
        <dbReference type="Proteomes" id="UP000002357"/>
    </source>
</evidence>
<dbReference type="GO" id="GO:0003847">
    <property type="term" value="F:1-alkyl-2-acetylglycerophosphocholine esterase activity"/>
    <property type="evidence" value="ECO:0007669"/>
    <property type="project" value="TreeGrafter"/>
</dbReference>
<keyword evidence="1 5" id="KW-0378">Hydrolase</keyword>
<keyword evidence="6" id="KW-1185">Reference proteome</keyword>
<dbReference type="EMBL" id="CM000913">
    <property type="protein sequence ID" value="EFG08358.1"/>
    <property type="molecule type" value="Genomic_DNA"/>
</dbReference>
<evidence type="ECO:0000313" key="5">
    <source>
        <dbReference type="EMBL" id="EFG08358.1"/>
    </source>
</evidence>
<accession>B5H2S1</accession>
<dbReference type="Gene3D" id="3.40.50.1820">
    <property type="entry name" value="alpha/beta hydrolase"/>
    <property type="match status" value="1"/>
</dbReference>
<dbReference type="STRING" id="1901.BB341_12170"/>
<keyword evidence="3" id="KW-0443">Lipid metabolism</keyword>
<evidence type="ECO:0000256" key="3">
    <source>
        <dbReference type="ARBA" id="ARBA00023098"/>
    </source>
</evidence>
<keyword evidence="2" id="KW-0442">Lipid degradation</keyword>
<dbReference type="Proteomes" id="UP000002357">
    <property type="component" value="Chromosome"/>
</dbReference>
<dbReference type="PANTHER" id="PTHR10272:SF0">
    <property type="entry name" value="PLATELET-ACTIVATING FACTOR ACETYLHYDROLASE"/>
    <property type="match status" value="1"/>
</dbReference>
<dbReference type="SUPFAM" id="SSF53474">
    <property type="entry name" value="alpha/beta-Hydrolases"/>
    <property type="match status" value="1"/>
</dbReference>
<proteinExistence type="predicted"/>
<dbReference type="AlphaFoldDB" id="B5H2S1"/>
<evidence type="ECO:0000256" key="4">
    <source>
        <dbReference type="SAM" id="SignalP"/>
    </source>
</evidence>
<evidence type="ECO:0000256" key="2">
    <source>
        <dbReference type="ARBA" id="ARBA00022963"/>
    </source>
</evidence>
<dbReference type="eggNOG" id="COG4188">
    <property type="taxonomic scope" value="Bacteria"/>
</dbReference>
<dbReference type="InterPro" id="IPR029058">
    <property type="entry name" value="AB_hydrolase_fold"/>
</dbReference>
<dbReference type="RefSeq" id="WP_003958567.1">
    <property type="nucleotide sequence ID" value="NZ_CM000913.1"/>
</dbReference>
<keyword evidence="4" id="KW-0732">Signal</keyword>
<reference evidence="5 6" key="1">
    <citation type="journal article" date="2010" name="Genome Biol. Evol.">
        <title>The sequence of a 1.8-mb bacterial linear plasmid reveals a rich evolutionary reservoir of secondary metabolic pathways.</title>
        <authorList>
            <person name="Medema M.H."/>
            <person name="Trefzer A."/>
            <person name="Kovalchuk A."/>
            <person name="van den Berg M."/>
            <person name="Mueller U."/>
            <person name="Heijne W."/>
            <person name="Wu L."/>
            <person name="Alam M.T."/>
            <person name="Ronning C.M."/>
            <person name="Nierman W.C."/>
            <person name="Bovenberg R.A.L."/>
            <person name="Breitling R."/>
            <person name="Takano E."/>
        </authorList>
    </citation>
    <scope>NUCLEOTIDE SEQUENCE [LARGE SCALE GENOMIC DNA]</scope>
    <source>
        <strain evidence="6">ATCC 27064 / DSM 738 / JCM 4710 / NBRC 13307 / NCIMB 12785 / NRRL 3585 / VKM Ac-602</strain>
    </source>
</reference>
<feature type="chain" id="PRO_5010825066" evidence="4">
    <location>
        <begin position="28"/>
        <end position="398"/>
    </location>
</feature>
<organism evidence="5 6">
    <name type="scientific">Streptomyces clavuligerus</name>
    <dbReference type="NCBI Taxonomy" id="1901"/>
    <lineage>
        <taxon>Bacteria</taxon>
        <taxon>Bacillati</taxon>
        <taxon>Actinomycetota</taxon>
        <taxon>Actinomycetes</taxon>
        <taxon>Kitasatosporales</taxon>
        <taxon>Streptomycetaceae</taxon>
        <taxon>Streptomyces</taxon>
    </lineage>
</organism>
<dbReference type="GeneID" id="93730186"/>
<evidence type="ECO:0000256" key="1">
    <source>
        <dbReference type="ARBA" id="ARBA00022801"/>
    </source>
</evidence>
<dbReference type="GO" id="GO:0016042">
    <property type="term" value="P:lipid catabolic process"/>
    <property type="evidence" value="ECO:0007669"/>
    <property type="project" value="UniProtKB-KW"/>
</dbReference>
<name>B5H2S1_STRCL</name>
<gene>
    <name evidence="5" type="ORF">SCLAV_3287</name>
</gene>
<sequence length="398" mass="42301">MTPIRRGTAAALLALSLPLAATAPAQAEGPTATGPERIAARAVVPLELPRPTGPYTVGVTTLPLTDTDRPDRWEPSSGPRRLLVDIRYPARPGGGEPRQAAMSAEEARALLERTGYGVLIPVGNADRLAATRTHARVEARPAHGRFPLVVLSPGFGLPRTTLSLLGDELASRGYVVASVDHAHESEATAFPGEAVLPCTACRKVDESKEEPRSAVPETRAKDVSFLLDRLTGRDPAWRHARMIDRSRIGMAGHSIGGNSAASAMAEDRRVRAGINMDGSFFGEVPATGLDGRPFLLLGAERAAPGTDPTWDATWPRLDGWKRWLTVTGGHHFSFIDAPALADGADGAPSFPGTPSGRRSAEITRAHAVAFFDLHLKGVPQPLLNGPSPAHPEVVFHRP</sequence>
<dbReference type="OrthoDB" id="569821at2"/>
<dbReference type="Pfam" id="PF03403">
    <property type="entry name" value="PAF-AH_p_II"/>
    <property type="match status" value="1"/>
</dbReference>
<dbReference type="PANTHER" id="PTHR10272">
    <property type="entry name" value="PLATELET-ACTIVATING FACTOR ACETYLHYDROLASE"/>
    <property type="match status" value="1"/>
</dbReference>
<protein>
    <submittedName>
        <fullName evidence="5">Platelet-activating factor acetylhydrolase, plasma/intracellular isoform II</fullName>
    </submittedName>
</protein>
<feature type="signal peptide" evidence="4">
    <location>
        <begin position="1"/>
        <end position="27"/>
    </location>
</feature>
<dbReference type="KEGG" id="sclf:BB341_12170"/>